<dbReference type="InterPro" id="IPR009072">
    <property type="entry name" value="Histone-fold"/>
</dbReference>
<feature type="region of interest" description="Disordered" evidence="7">
    <location>
        <begin position="159"/>
        <end position="181"/>
    </location>
</feature>
<dbReference type="GO" id="GO:0000122">
    <property type="term" value="P:negative regulation of transcription by RNA polymerase II"/>
    <property type="evidence" value="ECO:0007669"/>
    <property type="project" value="InterPro"/>
</dbReference>
<feature type="compositionally biased region" description="Basic and acidic residues" evidence="7">
    <location>
        <begin position="159"/>
        <end position="168"/>
    </location>
</feature>
<dbReference type="InterPro" id="IPR003958">
    <property type="entry name" value="CBFA_NFYB_domain"/>
</dbReference>
<evidence type="ECO:0000256" key="3">
    <source>
        <dbReference type="ARBA" id="ARBA00053814"/>
    </source>
</evidence>
<evidence type="ECO:0000256" key="6">
    <source>
        <dbReference type="ARBA" id="ARBA00079659"/>
    </source>
</evidence>
<dbReference type="Proteomes" id="UP000053958">
    <property type="component" value="Unassembled WGS sequence"/>
</dbReference>
<dbReference type="EMBL" id="LASV01000025">
    <property type="protein sequence ID" value="KKA25320.1"/>
    <property type="molecule type" value="Genomic_DNA"/>
</dbReference>
<dbReference type="GO" id="GO:0017025">
    <property type="term" value="F:TBP-class protein binding"/>
    <property type="evidence" value="ECO:0007669"/>
    <property type="project" value="TreeGrafter"/>
</dbReference>
<evidence type="ECO:0000256" key="1">
    <source>
        <dbReference type="ARBA" id="ARBA00004123"/>
    </source>
</evidence>
<evidence type="ECO:0000259" key="8">
    <source>
        <dbReference type="Pfam" id="PF00808"/>
    </source>
</evidence>
<dbReference type="Gene3D" id="1.10.20.10">
    <property type="entry name" value="Histone, subunit A"/>
    <property type="match status" value="1"/>
</dbReference>
<evidence type="ECO:0000256" key="4">
    <source>
        <dbReference type="ARBA" id="ARBA00065193"/>
    </source>
</evidence>
<evidence type="ECO:0000313" key="9">
    <source>
        <dbReference type="EMBL" id="KKA25320.1"/>
    </source>
</evidence>
<protein>
    <recommendedName>
        <fullName evidence="5">NCT transcriptional regulatory complex subunit B</fullName>
    </recommendedName>
    <alternativeName>
        <fullName evidence="6">Negative cofactor 2 B</fullName>
    </alternativeName>
</protein>
<evidence type="ECO:0000256" key="5">
    <source>
        <dbReference type="ARBA" id="ARBA00072420"/>
    </source>
</evidence>
<evidence type="ECO:0000256" key="7">
    <source>
        <dbReference type="SAM" id="MobiDB-lite"/>
    </source>
</evidence>
<dbReference type="PANTHER" id="PTHR46138:SF1">
    <property type="entry name" value="PROTEIN DR1"/>
    <property type="match status" value="1"/>
</dbReference>
<comment type="function">
    <text evidence="3">Part of the NCT transcriptional regulatory complex that acts as a key regulator of ergosterol biosynthesis and the azole exporter cdr1B. The NCT complex binds the promoters of genes linked to azole susceptibility, and especially represses the expression of cdr1B transporter.</text>
</comment>
<proteinExistence type="predicted"/>
<dbReference type="InterPro" id="IPR042225">
    <property type="entry name" value="Ncb2"/>
</dbReference>
<dbReference type="GeneID" id="25312691"/>
<dbReference type="OrthoDB" id="601405at2759"/>
<sequence length="200" mass="22826">MKTGKKQDQMVRLARTDYRIPSIKEIPEHVDSQEDTILVAEEKEKKKREEKGREKSLGYLQSILSAMSDREFSSTVQKIITEILPPSSGQTFAKDARDLLMECCVEFITLISSEANDISEKEAKKTIACEHVEKALRDLGFGDYIEDVLAVAEEHKEALKTREKKTSKMEQSGLTEEELLRQQQELFRSATEKYHAAPES</sequence>
<dbReference type="AlphaFoldDB" id="A0A0F4Z4S0"/>
<dbReference type="SUPFAM" id="SSF47113">
    <property type="entry name" value="Histone-fold"/>
    <property type="match status" value="1"/>
</dbReference>
<keyword evidence="10" id="KW-1185">Reference proteome</keyword>
<gene>
    <name evidence="9" type="ORF">T310_0637</name>
</gene>
<reference evidence="9 10" key="1">
    <citation type="submission" date="2015-04" db="EMBL/GenBank/DDBJ databases">
        <authorList>
            <person name="Heijne W.H."/>
            <person name="Fedorova N.D."/>
            <person name="Nierman W.C."/>
            <person name="Vollebregt A.W."/>
            <person name="Zhao Z."/>
            <person name="Wu L."/>
            <person name="Kumar M."/>
            <person name="Stam H."/>
            <person name="van den Berg M.A."/>
            <person name="Pel H.J."/>
        </authorList>
    </citation>
    <scope>NUCLEOTIDE SEQUENCE [LARGE SCALE GENOMIC DNA]</scope>
    <source>
        <strain evidence="9 10">CBS 393.64</strain>
    </source>
</reference>
<keyword evidence="2" id="KW-0539">Nucleus</keyword>
<comment type="subcellular location">
    <subcellularLocation>
        <location evidence="1">Nucleus</location>
    </subcellularLocation>
</comment>
<dbReference type="Pfam" id="PF00808">
    <property type="entry name" value="CBFD_NFYB_HMF"/>
    <property type="match status" value="1"/>
</dbReference>
<comment type="subunit">
    <text evidence="4">Forms the NCT transcriptional regulatory complex with nctA and mot1.</text>
</comment>
<dbReference type="FunFam" id="1.10.20.10:FF:000019">
    <property type="entry name" value="Negative cofactor 2 beta"/>
    <property type="match status" value="1"/>
</dbReference>
<dbReference type="PANTHER" id="PTHR46138">
    <property type="entry name" value="PROTEIN DR1"/>
    <property type="match status" value="1"/>
</dbReference>
<accession>A0A0F4Z4S0</accession>
<evidence type="ECO:0000313" key="10">
    <source>
        <dbReference type="Proteomes" id="UP000053958"/>
    </source>
</evidence>
<dbReference type="GO" id="GO:0046982">
    <property type="term" value="F:protein heterodimerization activity"/>
    <property type="evidence" value="ECO:0007669"/>
    <property type="project" value="InterPro"/>
</dbReference>
<dbReference type="RefSeq" id="XP_013331932.1">
    <property type="nucleotide sequence ID" value="XM_013476478.1"/>
</dbReference>
<comment type="caution">
    <text evidence="9">The sequence shown here is derived from an EMBL/GenBank/DDBJ whole genome shotgun (WGS) entry which is preliminary data.</text>
</comment>
<name>A0A0F4Z4S0_RASE3</name>
<dbReference type="CDD" id="cd22905">
    <property type="entry name" value="HFD_Dr1"/>
    <property type="match status" value="1"/>
</dbReference>
<feature type="domain" description="Transcription factor CBF/NF-Y/archaeal histone" evidence="8">
    <location>
        <begin position="75"/>
        <end position="136"/>
    </location>
</feature>
<evidence type="ECO:0000256" key="2">
    <source>
        <dbReference type="ARBA" id="ARBA00023242"/>
    </source>
</evidence>
<dbReference type="GO" id="GO:0051123">
    <property type="term" value="P:RNA polymerase II preinitiation complex assembly"/>
    <property type="evidence" value="ECO:0007669"/>
    <property type="project" value="TreeGrafter"/>
</dbReference>
<dbReference type="STRING" id="1408163.A0A0F4Z4S0"/>
<dbReference type="GO" id="GO:0017054">
    <property type="term" value="C:negative cofactor 2 complex"/>
    <property type="evidence" value="ECO:0007669"/>
    <property type="project" value="InterPro"/>
</dbReference>
<dbReference type="GO" id="GO:0016251">
    <property type="term" value="F:RNA polymerase II general transcription initiation factor activity"/>
    <property type="evidence" value="ECO:0007669"/>
    <property type="project" value="TreeGrafter"/>
</dbReference>
<organism evidence="9 10">
    <name type="scientific">Rasamsonia emersonii (strain ATCC 16479 / CBS 393.64 / IMI 116815)</name>
    <dbReference type="NCBI Taxonomy" id="1408163"/>
    <lineage>
        <taxon>Eukaryota</taxon>
        <taxon>Fungi</taxon>
        <taxon>Dikarya</taxon>
        <taxon>Ascomycota</taxon>
        <taxon>Pezizomycotina</taxon>
        <taxon>Eurotiomycetes</taxon>
        <taxon>Eurotiomycetidae</taxon>
        <taxon>Eurotiales</taxon>
        <taxon>Trichocomaceae</taxon>
        <taxon>Rasamsonia</taxon>
    </lineage>
</organism>